<dbReference type="GO" id="GO:0004803">
    <property type="term" value="F:transposase activity"/>
    <property type="evidence" value="ECO:0007669"/>
    <property type="project" value="InterPro"/>
</dbReference>
<dbReference type="InterPro" id="IPR002513">
    <property type="entry name" value="Tn3_Tnp_DDE_dom"/>
</dbReference>
<feature type="domain" description="Tn3 transposase DDE" evidence="1">
    <location>
        <begin position="24"/>
        <end position="61"/>
    </location>
</feature>
<dbReference type="GO" id="GO:0006313">
    <property type="term" value="P:DNA transposition"/>
    <property type="evidence" value="ECO:0007669"/>
    <property type="project" value="InterPro"/>
</dbReference>
<proteinExistence type="predicted"/>
<sequence>MGSCAAPSAKGDDKFITTDYLQQCLQEALSHLRSAGEIPEDEHISRLSPLMYGHINMLGHYTFTLPENILKGELRPLNFNSNNELLP</sequence>
<dbReference type="AlphaFoldDB" id="W1DP01"/>
<comment type="caution">
    <text evidence="2">The sequence shown here is derived from an EMBL/GenBank/DDBJ whole genome shotgun (WGS) entry which is preliminary data.</text>
</comment>
<keyword evidence="3" id="KW-1185">Reference proteome</keyword>
<dbReference type="Proteomes" id="UP000019183">
    <property type="component" value="Unassembled WGS sequence"/>
</dbReference>
<dbReference type="Pfam" id="PF01526">
    <property type="entry name" value="DDE_Tnp_Tn3"/>
    <property type="match status" value="1"/>
</dbReference>
<evidence type="ECO:0000259" key="1">
    <source>
        <dbReference type="Pfam" id="PF01526"/>
    </source>
</evidence>
<dbReference type="EMBL" id="CBWK010000612">
    <property type="protein sequence ID" value="CDL11128.1"/>
    <property type="molecule type" value="Genomic_DNA"/>
</dbReference>
<evidence type="ECO:0000313" key="3">
    <source>
        <dbReference type="Proteomes" id="UP000019183"/>
    </source>
</evidence>
<organism evidence="2 3">
    <name type="scientific">Klebsiella pneumoniae IS43</name>
    <dbReference type="NCBI Taxonomy" id="1432552"/>
    <lineage>
        <taxon>Bacteria</taxon>
        <taxon>Pseudomonadati</taxon>
        <taxon>Pseudomonadota</taxon>
        <taxon>Gammaproteobacteria</taxon>
        <taxon>Enterobacterales</taxon>
        <taxon>Enterobacteriaceae</taxon>
        <taxon>Klebsiella/Raoultella group</taxon>
        <taxon>Klebsiella</taxon>
        <taxon>Klebsiella pneumoniae complex</taxon>
    </lineage>
</organism>
<accession>W1DP01</accession>
<name>W1DP01_KLEPN</name>
<protein>
    <submittedName>
        <fullName evidence="2">Transposase</fullName>
    </submittedName>
</protein>
<reference evidence="2" key="1">
    <citation type="submission" date="2013-10" db="EMBL/GenBank/DDBJ databases">
        <title>Antibiotic resistance diversity of beta-lactamase producers in the General Hospital Vienna.</title>
        <authorList>
            <person name="Barisic I."/>
            <person name="Mitteregger D."/>
            <person name="Hirschl A.M."/>
            <person name="Noehammer C."/>
            <person name="Wiesinger-Mayr H."/>
        </authorList>
    </citation>
    <scope>NUCLEOTIDE SEQUENCE [LARGE SCALE GENOMIC DNA]</scope>
    <source>
        <strain evidence="2">IS43</strain>
    </source>
</reference>
<evidence type="ECO:0000313" key="2">
    <source>
        <dbReference type="EMBL" id="CDL11128.1"/>
    </source>
</evidence>